<dbReference type="InParanoid" id="A0A369K3U7"/>
<sequence>MPVPPLCDMIARHRQEEHGNPGTTVKYESITVASLSPTSASHLPVAVSAAMPAPSSMHSPFPVSSPHALPLNGASCLAILSLAFHSSASSHPPNGASSPLRVVRPRSSADYPSTT</sequence>
<feature type="compositionally biased region" description="Low complexity" evidence="1">
    <location>
        <begin position="97"/>
        <end position="108"/>
    </location>
</feature>
<reference evidence="2" key="1">
    <citation type="submission" date="2018-04" db="EMBL/GenBank/DDBJ databases">
        <title>Whole genome sequencing of Hypsizygus marmoreus.</title>
        <authorList>
            <person name="Choi I.-G."/>
            <person name="Min B."/>
            <person name="Kim J.-G."/>
            <person name="Kim S."/>
            <person name="Oh Y.-L."/>
            <person name="Kong W.-S."/>
            <person name="Park H."/>
            <person name="Jeong J."/>
            <person name="Song E.-S."/>
        </authorList>
    </citation>
    <scope>NUCLEOTIDE SEQUENCE [LARGE SCALE GENOMIC DNA]</scope>
    <source>
        <strain evidence="2">51987-8</strain>
    </source>
</reference>
<evidence type="ECO:0000313" key="2">
    <source>
        <dbReference type="EMBL" id="RDB27437.1"/>
    </source>
</evidence>
<keyword evidence="3" id="KW-1185">Reference proteome</keyword>
<accession>A0A369K3U7</accession>
<feature type="region of interest" description="Disordered" evidence="1">
    <location>
        <begin position="86"/>
        <end position="115"/>
    </location>
</feature>
<gene>
    <name evidence="2" type="ORF">Hypma_004114</name>
</gene>
<name>A0A369K3U7_HYPMA</name>
<evidence type="ECO:0000256" key="1">
    <source>
        <dbReference type="SAM" id="MobiDB-lite"/>
    </source>
</evidence>
<dbReference type="EMBL" id="LUEZ02000016">
    <property type="protein sequence ID" value="RDB27437.1"/>
    <property type="molecule type" value="Genomic_DNA"/>
</dbReference>
<protein>
    <submittedName>
        <fullName evidence="2">Uncharacterized protein</fullName>
    </submittedName>
</protein>
<dbReference type="Proteomes" id="UP000076154">
    <property type="component" value="Unassembled WGS sequence"/>
</dbReference>
<organism evidence="2 3">
    <name type="scientific">Hypsizygus marmoreus</name>
    <name type="common">White beech mushroom</name>
    <name type="synonym">Agaricus marmoreus</name>
    <dbReference type="NCBI Taxonomy" id="39966"/>
    <lineage>
        <taxon>Eukaryota</taxon>
        <taxon>Fungi</taxon>
        <taxon>Dikarya</taxon>
        <taxon>Basidiomycota</taxon>
        <taxon>Agaricomycotina</taxon>
        <taxon>Agaricomycetes</taxon>
        <taxon>Agaricomycetidae</taxon>
        <taxon>Agaricales</taxon>
        <taxon>Tricholomatineae</taxon>
        <taxon>Lyophyllaceae</taxon>
        <taxon>Hypsizygus</taxon>
    </lineage>
</organism>
<dbReference type="AlphaFoldDB" id="A0A369K3U7"/>
<comment type="caution">
    <text evidence="2">The sequence shown here is derived from an EMBL/GenBank/DDBJ whole genome shotgun (WGS) entry which is preliminary data.</text>
</comment>
<proteinExistence type="predicted"/>
<evidence type="ECO:0000313" key="3">
    <source>
        <dbReference type="Proteomes" id="UP000076154"/>
    </source>
</evidence>